<evidence type="ECO:0000313" key="11">
    <source>
        <dbReference type="EMBL" id="MBD2603873.1"/>
    </source>
</evidence>
<comment type="function">
    <text evidence="10">CRISPR (clustered regularly interspaced short palindromic repeat), is an adaptive immune system that provides protection against mobile genetic elements (viruses, transposable elements and conjugative plasmids). CRISPR clusters contain spacers, sequences complementary to antecedent mobile elements, and target invading nucleic acids. CRISPR clusters are transcribed and processed into CRISPR RNA (crRNA). Acts as a dsDNA endonuclease. Involved in the integration of spacer DNA into the CRISPR cassette.</text>
</comment>
<comment type="subunit">
    <text evidence="9 10">Homodimer, forms a heterotetramer with a Cas2 homodimer.</text>
</comment>
<organism evidence="11 12">
    <name type="scientific">Scytonema hofmannii FACHB-248</name>
    <dbReference type="NCBI Taxonomy" id="1842502"/>
    <lineage>
        <taxon>Bacteria</taxon>
        <taxon>Bacillati</taxon>
        <taxon>Cyanobacteriota</taxon>
        <taxon>Cyanophyceae</taxon>
        <taxon>Nostocales</taxon>
        <taxon>Scytonemataceae</taxon>
        <taxon>Scytonema</taxon>
    </lineage>
</organism>
<dbReference type="InterPro" id="IPR042211">
    <property type="entry name" value="CRISPR-assoc_Cas1_N"/>
</dbReference>
<keyword evidence="5 10" id="KW-0460">Magnesium</keyword>
<gene>
    <name evidence="10 11" type="primary">cas1</name>
    <name evidence="11" type="ORF">H6G81_04820</name>
</gene>
<keyword evidence="4 10" id="KW-0378">Hydrolase</keyword>
<evidence type="ECO:0000256" key="1">
    <source>
        <dbReference type="ARBA" id="ARBA00022722"/>
    </source>
</evidence>
<comment type="similarity">
    <text evidence="10">Belongs to the CRISPR-associated endonuclease Cas1 family.</text>
</comment>
<dbReference type="Pfam" id="PF01867">
    <property type="entry name" value="Cas_Cas1"/>
    <property type="match status" value="1"/>
</dbReference>
<evidence type="ECO:0000256" key="6">
    <source>
        <dbReference type="ARBA" id="ARBA00023118"/>
    </source>
</evidence>
<dbReference type="PANTHER" id="PTHR34353">
    <property type="entry name" value="CRISPR-ASSOCIATED ENDONUCLEASE CAS1 1"/>
    <property type="match status" value="1"/>
</dbReference>
<accession>A0ABR8GKL0</accession>
<evidence type="ECO:0000256" key="4">
    <source>
        <dbReference type="ARBA" id="ARBA00022801"/>
    </source>
</evidence>
<comment type="caution">
    <text evidence="11">The sequence shown here is derived from an EMBL/GenBank/DDBJ whole genome shotgun (WGS) entry which is preliminary data.</text>
</comment>
<dbReference type="HAMAP" id="MF_01470">
    <property type="entry name" value="Cas1"/>
    <property type="match status" value="1"/>
</dbReference>
<dbReference type="InterPro" id="IPR050646">
    <property type="entry name" value="Cas1"/>
</dbReference>
<dbReference type="Gene3D" id="3.100.10.20">
    <property type="entry name" value="CRISPR-associated endonuclease Cas1, N-terminal domain"/>
    <property type="match status" value="1"/>
</dbReference>
<keyword evidence="6 10" id="KW-0051">Antiviral defense</keyword>
<keyword evidence="1 10" id="KW-0540">Nuclease</keyword>
<proteinExistence type="inferred from homology"/>
<dbReference type="GO" id="GO:0004519">
    <property type="term" value="F:endonuclease activity"/>
    <property type="evidence" value="ECO:0007669"/>
    <property type="project" value="UniProtKB-KW"/>
</dbReference>
<dbReference type="EC" id="3.1.-.-" evidence="10"/>
<keyword evidence="3 10" id="KW-0255">Endonuclease</keyword>
<dbReference type="InterPro" id="IPR002729">
    <property type="entry name" value="CRISPR-assoc_Cas1"/>
</dbReference>
<keyword evidence="7 10" id="KW-0238">DNA-binding</keyword>
<feature type="binding site" evidence="10">
    <location>
        <position position="219"/>
    </location>
    <ligand>
        <name>Mn(2+)</name>
        <dbReference type="ChEBI" id="CHEBI:29035"/>
    </ligand>
</feature>
<evidence type="ECO:0000256" key="5">
    <source>
        <dbReference type="ARBA" id="ARBA00022842"/>
    </source>
</evidence>
<evidence type="ECO:0000313" key="12">
    <source>
        <dbReference type="Proteomes" id="UP000660380"/>
    </source>
</evidence>
<reference evidence="11 12" key="1">
    <citation type="journal article" date="2020" name="ISME J.">
        <title>Comparative genomics reveals insights into cyanobacterial evolution and habitat adaptation.</title>
        <authorList>
            <person name="Chen M.Y."/>
            <person name="Teng W.K."/>
            <person name="Zhao L."/>
            <person name="Hu C.X."/>
            <person name="Zhou Y.K."/>
            <person name="Han B.P."/>
            <person name="Song L.R."/>
            <person name="Shu W.S."/>
        </authorList>
    </citation>
    <scope>NUCLEOTIDE SEQUENCE [LARGE SCALE GENOMIC DNA]</scope>
    <source>
        <strain evidence="11 12">FACHB-248</strain>
    </source>
</reference>
<name>A0ABR8GKL0_9CYAN</name>
<protein>
    <recommendedName>
        <fullName evidence="10">CRISPR-associated endonuclease Cas1</fullName>
        <ecNumber evidence="10">3.1.-.-</ecNumber>
    </recommendedName>
</protein>
<evidence type="ECO:0000256" key="2">
    <source>
        <dbReference type="ARBA" id="ARBA00022723"/>
    </source>
</evidence>
<evidence type="ECO:0000256" key="7">
    <source>
        <dbReference type="ARBA" id="ARBA00023125"/>
    </source>
</evidence>
<evidence type="ECO:0000256" key="9">
    <source>
        <dbReference type="ARBA" id="ARBA00038592"/>
    </source>
</evidence>
<sequence>MPNIYITESDASFQMKHNYFQVFHQQKQCISLPIRHVNQIIIFGNVNLPNDVIKILRLHHIPVLYLTQDGEYLGRLENPSQVQPKYMFHQRKRLRDIEFNRATAESMIWAKLHNQHIFLQSWTRYHANHATQRASNYLTLLMDNLAIAKSLDELCEYNDEADNVYYTAINSLLSFYSIYPQTRVRQISGLFNLGYQLLHQYIYTLLHTVELHPDYAILHRHGHHELPLAWDFTVEFRAPIVDDLVLNFVRNLPSSNGNGNGNGKTQPKMILQNFLQHWEAKLRTFVLHPHAGEVSYRQCMDLQVREYLACLLGDVEYYRPLALKFHPNHPHFTNIAEPEKTPLTLVKR</sequence>
<dbReference type="RefSeq" id="WP_029630501.1">
    <property type="nucleotide sequence ID" value="NZ_JACJTA010000006.1"/>
</dbReference>
<dbReference type="NCBIfam" id="TIGR00287">
    <property type="entry name" value="cas1"/>
    <property type="match status" value="1"/>
</dbReference>
<dbReference type="CDD" id="cd09634">
    <property type="entry name" value="Cas1_I-II-III"/>
    <property type="match status" value="1"/>
</dbReference>
<evidence type="ECO:0000256" key="8">
    <source>
        <dbReference type="ARBA" id="ARBA00023211"/>
    </source>
</evidence>
<keyword evidence="2 10" id="KW-0479">Metal-binding</keyword>
<evidence type="ECO:0000256" key="3">
    <source>
        <dbReference type="ARBA" id="ARBA00022759"/>
    </source>
</evidence>
<comment type="caution">
    <text evidence="10">Lacks conserved residue(s) required for the propagation of feature annotation.</text>
</comment>
<comment type="cofactor">
    <cofactor evidence="10">
        <name>Mg(2+)</name>
        <dbReference type="ChEBI" id="CHEBI:18420"/>
    </cofactor>
    <cofactor evidence="10">
        <name>Mn(2+)</name>
        <dbReference type="ChEBI" id="CHEBI:29035"/>
    </cofactor>
</comment>
<dbReference type="PANTHER" id="PTHR34353:SF2">
    <property type="entry name" value="CRISPR-ASSOCIATED ENDONUCLEASE CAS1 1"/>
    <property type="match status" value="1"/>
</dbReference>
<keyword evidence="12" id="KW-1185">Reference proteome</keyword>
<evidence type="ECO:0000256" key="10">
    <source>
        <dbReference type="HAMAP-Rule" id="MF_01470"/>
    </source>
</evidence>
<dbReference type="EMBL" id="JACJTA010000006">
    <property type="protein sequence ID" value="MBD2603873.1"/>
    <property type="molecule type" value="Genomic_DNA"/>
</dbReference>
<dbReference type="Proteomes" id="UP000660380">
    <property type="component" value="Unassembled WGS sequence"/>
</dbReference>
<dbReference type="InterPro" id="IPR042206">
    <property type="entry name" value="CRISPR-assoc_Cas1_C"/>
</dbReference>
<dbReference type="Gene3D" id="1.20.120.920">
    <property type="entry name" value="CRISPR-associated endonuclease Cas1, C-terminal domain"/>
    <property type="match status" value="1"/>
</dbReference>
<keyword evidence="8 10" id="KW-0464">Manganese</keyword>